<feature type="domain" description="N-acetyltransferase" evidence="1">
    <location>
        <begin position="1"/>
        <end position="170"/>
    </location>
</feature>
<dbReference type="EMBL" id="VUMD01000005">
    <property type="protein sequence ID" value="MSS36323.1"/>
    <property type="molecule type" value="Genomic_DNA"/>
</dbReference>
<protein>
    <submittedName>
        <fullName evidence="2">GNAT family N-acetyltransferase</fullName>
    </submittedName>
</protein>
<sequence>MKLTKALPEDTSEIYNIMATAQSLLADKGWYCVDTEIYIREHIQDPLKGTIFKAVENGEIGAFLLIHLPEMDANHLGHYAGLKQEALSKCAYIDSLAVKPAFRGRHLQCRLMAYGEAYLSATGCCHLFGTVHPENKYSLNNFLKLGYQTLTTAQKYGSLPRHILYKYSSPSQE</sequence>
<dbReference type="AlphaFoldDB" id="A0A7X2TCN7"/>
<keyword evidence="3" id="KW-1185">Reference proteome</keyword>
<dbReference type="SUPFAM" id="SSF55729">
    <property type="entry name" value="Acyl-CoA N-acyltransferases (Nat)"/>
    <property type="match status" value="1"/>
</dbReference>
<keyword evidence="2" id="KW-0808">Transferase</keyword>
<dbReference type="Gene3D" id="3.40.630.30">
    <property type="match status" value="1"/>
</dbReference>
<evidence type="ECO:0000259" key="1">
    <source>
        <dbReference type="PROSITE" id="PS51186"/>
    </source>
</evidence>
<dbReference type="Pfam" id="PF00583">
    <property type="entry name" value="Acetyltransf_1"/>
    <property type="match status" value="1"/>
</dbReference>
<dbReference type="InterPro" id="IPR000182">
    <property type="entry name" value="GNAT_dom"/>
</dbReference>
<comment type="caution">
    <text evidence="2">The sequence shown here is derived from an EMBL/GenBank/DDBJ whole genome shotgun (WGS) entry which is preliminary data.</text>
</comment>
<evidence type="ECO:0000313" key="2">
    <source>
        <dbReference type="EMBL" id="MSS36323.1"/>
    </source>
</evidence>
<organism evidence="2 3">
    <name type="scientific">Clostridium porci</name>
    <dbReference type="NCBI Taxonomy" id="2605778"/>
    <lineage>
        <taxon>Bacteria</taxon>
        <taxon>Bacillati</taxon>
        <taxon>Bacillota</taxon>
        <taxon>Clostridia</taxon>
        <taxon>Eubacteriales</taxon>
        <taxon>Clostridiaceae</taxon>
        <taxon>Clostridium</taxon>
    </lineage>
</organism>
<dbReference type="GO" id="GO:0016747">
    <property type="term" value="F:acyltransferase activity, transferring groups other than amino-acyl groups"/>
    <property type="evidence" value="ECO:0007669"/>
    <property type="project" value="InterPro"/>
</dbReference>
<dbReference type="CDD" id="cd04301">
    <property type="entry name" value="NAT_SF"/>
    <property type="match status" value="1"/>
</dbReference>
<name>A0A7X2TCN7_9CLOT</name>
<dbReference type="Proteomes" id="UP000429958">
    <property type="component" value="Unassembled WGS sequence"/>
</dbReference>
<gene>
    <name evidence="2" type="ORF">FYJ39_07015</name>
</gene>
<dbReference type="PROSITE" id="PS51186">
    <property type="entry name" value="GNAT"/>
    <property type="match status" value="1"/>
</dbReference>
<dbReference type="InterPro" id="IPR016181">
    <property type="entry name" value="Acyl_CoA_acyltransferase"/>
</dbReference>
<evidence type="ECO:0000313" key="3">
    <source>
        <dbReference type="Proteomes" id="UP000429958"/>
    </source>
</evidence>
<reference evidence="2 3" key="1">
    <citation type="submission" date="2019-08" db="EMBL/GenBank/DDBJ databases">
        <title>In-depth cultivation of the pig gut microbiome towards novel bacterial diversity and tailored functional studies.</title>
        <authorList>
            <person name="Wylensek D."/>
            <person name="Hitch T.C.A."/>
            <person name="Clavel T."/>
        </authorList>
    </citation>
    <scope>NUCLEOTIDE SEQUENCE [LARGE SCALE GENOMIC DNA]</scope>
    <source>
        <strain evidence="2 3">WCA-389-WT-23D1</strain>
    </source>
</reference>
<accession>A0A7X2TCN7</accession>
<proteinExistence type="predicted"/>